<protein>
    <submittedName>
        <fullName evidence="1">Uncharacterized protein</fullName>
    </submittedName>
</protein>
<keyword evidence="3" id="KW-1185">Reference proteome</keyword>
<dbReference type="Proteomes" id="UP001317742">
    <property type="component" value="Chromosome"/>
</dbReference>
<evidence type="ECO:0000313" key="3">
    <source>
        <dbReference type="Proteomes" id="UP001317742"/>
    </source>
</evidence>
<name>A0ABN6S1K3_9BACT</name>
<organism evidence="1 3">
    <name type="scientific">Pseudodesulfovibrio nedwellii</name>
    <dbReference type="NCBI Taxonomy" id="2973072"/>
    <lineage>
        <taxon>Bacteria</taxon>
        <taxon>Pseudomonadati</taxon>
        <taxon>Thermodesulfobacteriota</taxon>
        <taxon>Desulfovibrionia</taxon>
        <taxon>Desulfovibrionales</taxon>
        <taxon>Desulfovibrionaceae</taxon>
    </lineage>
</organism>
<sequence length="82" mass="8645">MNAIEAYQASSTCVCGGIPTLVEVNGKQQIKCASCGCSGPLEPQAEGAVRGWNINIEALTSNMTVIDIMSRDNPKLAELFGK</sequence>
<dbReference type="EMBL" id="AP026709">
    <property type="protein sequence ID" value="BDQ35887.1"/>
    <property type="molecule type" value="Genomic_DNA"/>
</dbReference>
<gene>
    <name evidence="1" type="ORF">SYK_02470</name>
    <name evidence="2" type="ORF">SYK_07140</name>
</gene>
<evidence type="ECO:0000313" key="2">
    <source>
        <dbReference type="EMBL" id="BDQ36354.1"/>
    </source>
</evidence>
<dbReference type="RefSeq" id="WP_281761816.1">
    <property type="nucleotide sequence ID" value="NZ_AP026709.1"/>
</dbReference>
<evidence type="ECO:0000313" key="1">
    <source>
        <dbReference type="EMBL" id="BDQ35887.1"/>
    </source>
</evidence>
<accession>A0ABN6S1K3</accession>
<reference evidence="1 3" key="1">
    <citation type="submission" date="2022-08" db="EMBL/GenBank/DDBJ databases">
        <title>Genome Sequence of the sulphate-reducing bacterium, Pseudodesulfovibrio sp. SYK.</title>
        <authorList>
            <person name="Kondo R."/>
            <person name="Kataoka T."/>
        </authorList>
    </citation>
    <scope>NUCLEOTIDE SEQUENCE [LARGE SCALE GENOMIC DNA]</scope>
    <source>
        <strain evidence="1 3">SYK</strain>
    </source>
</reference>
<proteinExistence type="predicted"/>
<dbReference type="EMBL" id="AP026709">
    <property type="protein sequence ID" value="BDQ36354.1"/>
    <property type="molecule type" value="Genomic_DNA"/>
</dbReference>